<dbReference type="AlphaFoldDB" id="A0A3N0C3X0"/>
<feature type="transmembrane region" description="Helical" evidence="2">
    <location>
        <begin position="366"/>
        <end position="388"/>
    </location>
</feature>
<evidence type="ECO:0008006" key="5">
    <source>
        <dbReference type="Google" id="ProtNLM"/>
    </source>
</evidence>
<feature type="compositionally biased region" description="Low complexity" evidence="1">
    <location>
        <begin position="16"/>
        <end position="36"/>
    </location>
</feature>
<proteinExistence type="predicted"/>
<name>A0A3N0C3X0_9MICC</name>
<feature type="transmembrane region" description="Helical" evidence="2">
    <location>
        <begin position="169"/>
        <end position="191"/>
    </location>
</feature>
<feature type="transmembrane region" description="Helical" evidence="2">
    <location>
        <begin position="235"/>
        <end position="254"/>
    </location>
</feature>
<keyword evidence="2" id="KW-1133">Transmembrane helix</keyword>
<dbReference type="Proteomes" id="UP000273807">
    <property type="component" value="Unassembled WGS sequence"/>
</dbReference>
<organism evidence="3 4">
    <name type="scientific">Arthrobacter oryzae</name>
    <dbReference type="NCBI Taxonomy" id="409290"/>
    <lineage>
        <taxon>Bacteria</taxon>
        <taxon>Bacillati</taxon>
        <taxon>Actinomycetota</taxon>
        <taxon>Actinomycetes</taxon>
        <taxon>Micrococcales</taxon>
        <taxon>Micrococcaceae</taxon>
        <taxon>Arthrobacter</taxon>
    </lineage>
</organism>
<feature type="compositionally biased region" description="Polar residues" evidence="1">
    <location>
        <begin position="720"/>
        <end position="733"/>
    </location>
</feature>
<sequence length="813" mass="84651">MSTPHGGPSSTDGPLAAAPAAASGSAPAPSGFAVAGTIQPPDVPVRADGVQLLGEAKGSGYREAPSLVRRADGQTLQLTTLLYLILDAIDGQRSLEDIAERASTGSGRLVSADNVRTLIDSQLLPLGLLQLADGSQPEVKKANPLLGMRFRYSVTDPERTRKLTAPFAVLFNPLIVVAVTAAFLAICWWVLMVKGLASATHEAFANPALVLLVVAVTVLSAGFHEFGHAAAARRGGATPGAMGAGLYLIWPAFYTDVTDSYRLGRGGRIRTDLGGLYFNAIVAVAIMGIWWATGFDALLLVVVTQLIQMVRQLLPLVRFDGYHILADATGVPDLFQRIKPTLLSLLPWRPADPAAQVLKPWARTAVTAWVLVTVPLLIFSLVMMVLSLPRLLGTAWSGTQKQYAQFNGSLANGDVLDAAVRVLAIIAIALPVLGIFYILIRLGRQLLTALWQKTHGKAVQRSTALAAVAAVVAGLAWAWWPAAETYRPVQSYERGTLSDATTAFFPYSSAGRIQEGRPGRTVALWPAGATKPTRDDPQLSMVLVPRDAGSGTAGTAAPSWVFPFDKPAAAEEGDSQALAVNTTDGTTIYDVAFALVWADDGQPVDTKNEAYAYANCTDCAAVAVGFQVVLIVGQTNVIVPQNLSTAANYDCVRCLTYALASQLVLTLDGPLGADSMGKLSALWQEIADYGRNLQNVPLSEIQGRLAAFQDQIKEIIKTDPSATPVSGTGTATKPATQPATSGSPTPGGTASPGATQPAPTSGGTASNSPAPATTATPAPSQPAPTTQPAGPTPTPTGTAPATGSATGTAPPAP</sequence>
<evidence type="ECO:0000256" key="1">
    <source>
        <dbReference type="SAM" id="MobiDB-lite"/>
    </source>
</evidence>
<feature type="transmembrane region" description="Helical" evidence="2">
    <location>
        <begin position="461"/>
        <end position="480"/>
    </location>
</feature>
<evidence type="ECO:0000313" key="3">
    <source>
        <dbReference type="EMBL" id="RNL57386.1"/>
    </source>
</evidence>
<dbReference type="RefSeq" id="WP_123254634.1">
    <property type="nucleotide sequence ID" value="NZ_RBED01000074.1"/>
</dbReference>
<feature type="region of interest" description="Disordered" evidence="1">
    <location>
        <begin position="1"/>
        <end position="40"/>
    </location>
</feature>
<evidence type="ECO:0000256" key="2">
    <source>
        <dbReference type="SAM" id="Phobius"/>
    </source>
</evidence>
<comment type="caution">
    <text evidence="3">The sequence shown here is derived from an EMBL/GenBank/DDBJ whole genome shotgun (WGS) entry which is preliminary data.</text>
</comment>
<feature type="compositionally biased region" description="Polar residues" evidence="1">
    <location>
        <begin position="1"/>
        <end position="12"/>
    </location>
</feature>
<protein>
    <recommendedName>
        <fullName evidence="5">Peptide zinc metalloprotease protein</fullName>
    </recommendedName>
</protein>
<keyword evidence="2" id="KW-0812">Transmembrane</keyword>
<feature type="transmembrane region" description="Helical" evidence="2">
    <location>
        <begin position="274"/>
        <end position="303"/>
    </location>
</feature>
<accession>A0A3N0C3X0</accession>
<keyword evidence="2" id="KW-0472">Membrane</keyword>
<evidence type="ECO:0000313" key="4">
    <source>
        <dbReference type="Proteomes" id="UP000273807"/>
    </source>
</evidence>
<dbReference type="EMBL" id="RBED01000074">
    <property type="protein sequence ID" value="RNL57386.1"/>
    <property type="molecule type" value="Genomic_DNA"/>
</dbReference>
<dbReference type="OrthoDB" id="4640801at2"/>
<gene>
    <name evidence="3" type="ORF">D7003_06335</name>
</gene>
<feature type="transmembrane region" description="Helical" evidence="2">
    <location>
        <begin position="418"/>
        <end position="440"/>
    </location>
</feature>
<feature type="region of interest" description="Disordered" evidence="1">
    <location>
        <begin position="718"/>
        <end position="813"/>
    </location>
</feature>
<reference evidence="3 4" key="1">
    <citation type="submission" date="2018-10" db="EMBL/GenBank/DDBJ databases">
        <title>Genome sequencing of Arthrobacter oryzae TNB02.</title>
        <authorList>
            <person name="Cho Y.-J."/>
            <person name="Cho A."/>
            <person name="Kim O.-S."/>
        </authorList>
    </citation>
    <scope>NUCLEOTIDE SEQUENCE [LARGE SCALE GENOMIC DNA]</scope>
    <source>
        <strain evidence="3 4">TNB02</strain>
    </source>
</reference>
<feature type="transmembrane region" description="Helical" evidence="2">
    <location>
        <begin position="203"/>
        <end position="223"/>
    </location>
</feature>
<feature type="compositionally biased region" description="Low complexity" evidence="1">
    <location>
        <begin position="734"/>
        <end position="813"/>
    </location>
</feature>
<keyword evidence="4" id="KW-1185">Reference proteome</keyword>